<keyword evidence="3" id="KW-0347">Helicase</keyword>
<comment type="caution">
    <text evidence="6">The sequence shown here is derived from an EMBL/GenBank/DDBJ whole genome shotgun (WGS) entry which is preliminary data.</text>
</comment>
<evidence type="ECO:0000256" key="2">
    <source>
        <dbReference type="ARBA" id="ARBA00022801"/>
    </source>
</evidence>
<feature type="compositionally biased region" description="Basic and acidic residues" evidence="5">
    <location>
        <begin position="69"/>
        <end position="82"/>
    </location>
</feature>
<keyword evidence="7" id="KW-1185">Reference proteome</keyword>
<reference evidence="6" key="1">
    <citation type="submission" date="2022-06" db="EMBL/GenBank/DDBJ databases">
        <title>Uncovering the hologenomic basis of an extraordinary plant invasion.</title>
        <authorList>
            <person name="Bieker V.C."/>
            <person name="Martin M.D."/>
            <person name="Gilbert T."/>
            <person name="Hodgins K."/>
            <person name="Battlay P."/>
            <person name="Petersen B."/>
            <person name="Wilson J."/>
        </authorList>
    </citation>
    <scope>NUCLEOTIDE SEQUENCE</scope>
    <source>
        <strain evidence="6">AA19_3_7</strain>
        <tissue evidence="6">Leaf</tissue>
    </source>
</reference>
<keyword evidence="2" id="KW-0378">Hydrolase</keyword>
<keyword evidence="3" id="KW-0547">Nucleotide-binding</keyword>
<dbReference type="AlphaFoldDB" id="A0AAD5CJF2"/>
<organism evidence="6 7">
    <name type="scientific">Ambrosia artemisiifolia</name>
    <name type="common">Common ragweed</name>
    <dbReference type="NCBI Taxonomy" id="4212"/>
    <lineage>
        <taxon>Eukaryota</taxon>
        <taxon>Viridiplantae</taxon>
        <taxon>Streptophyta</taxon>
        <taxon>Embryophyta</taxon>
        <taxon>Tracheophyta</taxon>
        <taxon>Spermatophyta</taxon>
        <taxon>Magnoliopsida</taxon>
        <taxon>eudicotyledons</taxon>
        <taxon>Gunneridae</taxon>
        <taxon>Pentapetalae</taxon>
        <taxon>asterids</taxon>
        <taxon>campanulids</taxon>
        <taxon>Asterales</taxon>
        <taxon>Asteraceae</taxon>
        <taxon>Asteroideae</taxon>
        <taxon>Heliantheae alliance</taxon>
        <taxon>Heliantheae</taxon>
        <taxon>Ambrosia</taxon>
    </lineage>
</organism>
<protein>
    <recommendedName>
        <fullName evidence="1">RNA helicase</fullName>
        <ecNumber evidence="1">3.6.4.13</ecNumber>
    </recommendedName>
</protein>
<dbReference type="PANTHER" id="PTHR18934:SF118">
    <property type="entry name" value="ATP-DEPENDENT RNA HELICASE DHX33"/>
    <property type="match status" value="1"/>
</dbReference>
<dbReference type="PANTHER" id="PTHR18934">
    <property type="entry name" value="ATP-DEPENDENT RNA HELICASE"/>
    <property type="match status" value="1"/>
</dbReference>
<evidence type="ECO:0000313" key="6">
    <source>
        <dbReference type="EMBL" id="KAI7742679.1"/>
    </source>
</evidence>
<dbReference type="GO" id="GO:0005730">
    <property type="term" value="C:nucleolus"/>
    <property type="evidence" value="ECO:0007669"/>
    <property type="project" value="TreeGrafter"/>
</dbReference>
<dbReference type="EMBL" id="JAMZMK010007934">
    <property type="protein sequence ID" value="KAI7742679.1"/>
    <property type="molecule type" value="Genomic_DNA"/>
</dbReference>
<dbReference type="Proteomes" id="UP001206925">
    <property type="component" value="Unassembled WGS sequence"/>
</dbReference>
<name>A0AAD5CJF2_AMBAR</name>
<evidence type="ECO:0000256" key="1">
    <source>
        <dbReference type="ARBA" id="ARBA00012552"/>
    </source>
</evidence>
<sequence>KKGLVPLDDRKVEYFKKAIKDTVAGRLRCVAIAYRPLNGWFEGSFLSSVKDDDNVQKKRSQISNGSSNDDVKKGNNVKEKSNEVRKLNQLKLIIMSASLDARGFSEYFGGAKAVHVMGRQFPVDILYTAQPETDCLDAALVTIFQIHLEEGPGDILVFLSGQEEIESIEGLVRENLKKLPEANQKLLIFPLFSSLPSEKQMKVFTPAPVGFR</sequence>
<dbReference type="Gene3D" id="3.40.50.300">
    <property type="entry name" value="P-loop containing nucleotide triphosphate hydrolases"/>
    <property type="match status" value="2"/>
</dbReference>
<comment type="catalytic activity">
    <reaction evidence="4">
        <text>ATP + H2O = ADP + phosphate + H(+)</text>
        <dbReference type="Rhea" id="RHEA:13065"/>
        <dbReference type="ChEBI" id="CHEBI:15377"/>
        <dbReference type="ChEBI" id="CHEBI:15378"/>
        <dbReference type="ChEBI" id="CHEBI:30616"/>
        <dbReference type="ChEBI" id="CHEBI:43474"/>
        <dbReference type="ChEBI" id="CHEBI:456216"/>
        <dbReference type="EC" id="3.6.4.13"/>
    </reaction>
</comment>
<feature type="region of interest" description="Disordered" evidence="5">
    <location>
        <begin position="56"/>
        <end position="82"/>
    </location>
</feature>
<feature type="non-terminal residue" evidence="6">
    <location>
        <position position="212"/>
    </location>
</feature>
<dbReference type="InterPro" id="IPR027417">
    <property type="entry name" value="P-loop_NTPase"/>
</dbReference>
<gene>
    <name evidence="6" type="ORF">M8C21_027822</name>
</gene>
<accession>A0AAD5CJF2</accession>
<evidence type="ECO:0000256" key="4">
    <source>
        <dbReference type="ARBA" id="ARBA00047984"/>
    </source>
</evidence>
<dbReference type="GO" id="GO:0016787">
    <property type="term" value="F:hydrolase activity"/>
    <property type="evidence" value="ECO:0007669"/>
    <property type="project" value="UniProtKB-KW"/>
</dbReference>
<evidence type="ECO:0000256" key="5">
    <source>
        <dbReference type="SAM" id="MobiDB-lite"/>
    </source>
</evidence>
<evidence type="ECO:0000313" key="7">
    <source>
        <dbReference type="Proteomes" id="UP001206925"/>
    </source>
</evidence>
<feature type="non-terminal residue" evidence="6">
    <location>
        <position position="1"/>
    </location>
</feature>
<dbReference type="GO" id="GO:0045943">
    <property type="term" value="P:positive regulation of transcription by RNA polymerase I"/>
    <property type="evidence" value="ECO:0007669"/>
    <property type="project" value="TreeGrafter"/>
</dbReference>
<dbReference type="EC" id="3.6.4.13" evidence="1"/>
<dbReference type="GO" id="GO:0003724">
    <property type="term" value="F:RNA helicase activity"/>
    <property type="evidence" value="ECO:0007669"/>
    <property type="project" value="UniProtKB-EC"/>
</dbReference>
<proteinExistence type="predicted"/>
<evidence type="ECO:0000256" key="3">
    <source>
        <dbReference type="ARBA" id="ARBA00022806"/>
    </source>
</evidence>
<dbReference type="SUPFAM" id="SSF52540">
    <property type="entry name" value="P-loop containing nucleoside triphosphate hydrolases"/>
    <property type="match status" value="1"/>
</dbReference>
<keyword evidence="3" id="KW-0067">ATP-binding</keyword>
<dbReference type="GO" id="GO:0003725">
    <property type="term" value="F:double-stranded RNA binding"/>
    <property type="evidence" value="ECO:0007669"/>
    <property type="project" value="TreeGrafter"/>
</dbReference>